<accession>A0A9J5W2E1</accession>
<dbReference type="GO" id="GO:0050832">
    <property type="term" value="P:defense response to fungus"/>
    <property type="evidence" value="ECO:0007669"/>
    <property type="project" value="UniProtKB-ARBA"/>
</dbReference>
<evidence type="ECO:0000313" key="11">
    <source>
        <dbReference type="Proteomes" id="UP000824120"/>
    </source>
</evidence>
<dbReference type="PANTHER" id="PTHR48061:SF38">
    <property type="entry name" value="SERINE_THREONINE-PROTEIN KINASE BRI1"/>
    <property type="match status" value="1"/>
</dbReference>
<keyword evidence="7" id="KW-0472">Membrane</keyword>
<keyword evidence="8" id="KW-0325">Glycoprotein</keyword>
<dbReference type="EMBL" id="JACXVP010000012">
    <property type="protein sequence ID" value="KAG5569504.1"/>
    <property type="molecule type" value="Genomic_DNA"/>
</dbReference>
<reference evidence="10 11" key="1">
    <citation type="submission" date="2020-09" db="EMBL/GenBank/DDBJ databases">
        <title>De no assembly of potato wild relative species, Solanum commersonii.</title>
        <authorList>
            <person name="Cho K."/>
        </authorList>
    </citation>
    <scope>NUCLEOTIDE SEQUENCE [LARGE SCALE GENOMIC DNA]</scope>
    <source>
        <strain evidence="10">LZ3.2</strain>
        <tissue evidence="10">Leaf</tissue>
    </source>
</reference>
<evidence type="ECO:0000256" key="3">
    <source>
        <dbReference type="ARBA" id="ARBA00022692"/>
    </source>
</evidence>
<comment type="caution">
    <text evidence="10">The sequence shown here is derived from an EMBL/GenBank/DDBJ whole genome shotgun (WGS) entry which is preliminary data.</text>
</comment>
<dbReference type="Gene3D" id="3.80.10.10">
    <property type="entry name" value="Ribonuclease Inhibitor"/>
    <property type="match status" value="1"/>
</dbReference>
<keyword evidence="6" id="KW-1133">Transmembrane helix</keyword>
<keyword evidence="3" id="KW-0812">Transmembrane</keyword>
<protein>
    <recommendedName>
        <fullName evidence="9">Leucine-rich repeat-containing N-terminal plant-type domain-containing protein</fullName>
    </recommendedName>
</protein>
<proteinExistence type="predicted"/>
<name>A0A9J5W2E1_SOLCO</name>
<keyword evidence="11" id="KW-1185">Reference proteome</keyword>
<dbReference type="PANTHER" id="PTHR48061">
    <property type="entry name" value="LEUCINE-RICH REPEAT RECEPTOR PROTEIN KINASE EMS1-LIKE-RELATED"/>
    <property type="match status" value="1"/>
</dbReference>
<dbReference type="InterPro" id="IPR046956">
    <property type="entry name" value="RLP23-like"/>
</dbReference>
<dbReference type="SUPFAM" id="SSF52058">
    <property type="entry name" value="L domain-like"/>
    <property type="match status" value="1"/>
</dbReference>
<dbReference type="Pfam" id="PF08263">
    <property type="entry name" value="LRRNT_2"/>
    <property type="match status" value="1"/>
</dbReference>
<comment type="subcellular location">
    <subcellularLocation>
        <location evidence="1">Membrane</location>
        <topology evidence="1">Single-pass type I membrane protein</topology>
    </subcellularLocation>
</comment>
<dbReference type="OrthoDB" id="1305235at2759"/>
<dbReference type="InterPro" id="IPR013210">
    <property type="entry name" value="LRR_N_plant-typ"/>
</dbReference>
<evidence type="ECO:0000256" key="5">
    <source>
        <dbReference type="ARBA" id="ARBA00022737"/>
    </source>
</evidence>
<dbReference type="GO" id="GO:0016020">
    <property type="term" value="C:membrane"/>
    <property type="evidence" value="ECO:0007669"/>
    <property type="project" value="UniProtKB-SubCell"/>
</dbReference>
<dbReference type="InterPro" id="IPR032675">
    <property type="entry name" value="LRR_dom_sf"/>
</dbReference>
<evidence type="ECO:0000256" key="2">
    <source>
        <dbReference type="ARBA" id="ARBA00022614"/>
    </source>
</evidence>
<keyword evidence="4" id="KW-0732">Signal</keyword>
<keyword evidence="5" id="KW-0677">Repeat</keyword>
<evidence type="ECO:0000256" key="8">
    <source>
        <dbReference type="ARBA" id="ARBA00023180"/>
    </source>
</evidence>
<evidence type="ECO:0000259" key="9">
    <source>
        <dbReference type="Pfam" id="PF08263"/>
    </source>
</evidence>
<evidence type="ECO:0000256" key="4">
    <source>
        <dbReference type="ARBA" id="ARBA00022729"/>
    </source>
</evidence>
<dbReference type="AlphaFoldDB" id="A0A9J5W2E1"/>
<dbReference type="Proteomes" id="UP000824120">
    <property type="component" value="Chromosome 12"/>
</dbReference>
<evidence type="ECO:0000313" key="10">
    <source>
        <dbReference type="EMBL" id="KAG5569504.1"/>
    </source>
</evidence>
<evidence type="ECO:0000256" key="6">
    <source>
        <dbReference type="ARBA" id="ARBA00022989"/>
    </source>
</evidence>
<feature type="domain" description="Leucine-rich repeat-containing N-terminal plant-type" evidence="9">
    <location>
        <begin position="13"/>
        <end position="64"/>
    </location>
</feature>
<keyword evidence="2" id="KW-0433">Leucine-rich repeat</keyword>
<dbReference type="InterPro" id="IPR001611">
    <property type="entry name" value="Leu-rich_rpt"/>
</dbReference>
<evidence type="ECO:0000256" key="1">
    <source>
        <dbReference type="ARBA" id="ARBA00004479"/>
    </source>
</evidence>
<evidence type="ECO:0000256" key="7">
    <source>
        <dbReference type="ARBA" id="ARBA00023136"/>
    </source>
</evidence>
<sequence>MFFFFFDHHLCSPTEASYLLQFKQSFQNMSKESCNYWCHGDCFPITKSWNESRDCCTWDGVTCDMLNGHVIALELSCSQLTLNLAYNDFNWFSIPHNIGRLTNLRHLNLSDAYFSGKIPTEISYLSNLVSLDISDH</sequence>
<organism evidence="10 11">
    <name type="scientific">Solanum commersonii</name>
    <name type="common">Commerson's wild potato</name>
    <name type="synonym">Commerson's nightshade</name>
    <dbReference type="NCBI Taxonomy" id="4109"/>
    <lineage>
        <taxon>Eukaryota</taxon>
        <taxon>Viridiplantae</taxon>
        <taxon>Streptophyta</taxon>
        <taxon>Embryophyta</taxon>
        <taxon>Tracheophyta</taxon>
        <taxon>Spermatophyta</taxon>
        <taxon>Magnoliopsida</taxon>
        <taxon>eudicotyledons</taxon>
        <taxon>Gunneridae</taxon>
        <taxon>Pentapetalae</taxon>
        <taxon>asterids</taxon>
        <taxon>lamiids</taxon>
        <taxon>Solanales</taxon>
        <taxon>Solanaceae</taxon>
        <taxon>Solanoideae</taxon>
        <taxon>Solaneae</taxon>
        <taxon>Solanum</taxon>
    </lineage>
</organism>
<dbReference type="Pfam" id="PF00560">
    <property type="entry name" value="LRR_1"/>
    <property type="match status" value="1"/>
</dbReference>
<gene>
    <name evidence="10" type="ORF">H5410_059270</name>
</gene>